<dbReference type="InterPro" id="IPR013083">
    <property type="entry name" value="Znf_RING/FYVE/PHD"/>
</dbReference>
<comment type="catalytic activity">
    <reaction evidence="1">
        <text>S-ubiquitinyl-[E2 ubiquitin-conjugating enzyme]-L-cysteine + [acceptor protein]-L-lysine = [E2 ubiquitin-conjugating enzyme]-L-cysteine + N(6)-ubiquitinyl-[acceptor protein]-L-lysine.</text>
        <dbReference type="EC" id="2.3.2.27"/>
    </reaction>
</comment>
<organism evidence="15 16">
    <name type="scientific">Ziziphus jujuba</name>
    <name type="common">Chinese jujube</name>
    <name type="synonym">Ziziphus sativa</name>
    <dbReference type="NCBI Taxonomy" id="326968"/>
    <lineage>
        <taxon>Eukaryota</taxon>
        <taxon>Viridiplantae</taxon>
        <taxon>Streptophyta</taxon>
        <taxon>Embryophyta</taxon>
        <taxon>Tracheophyta</taxon>
        <taxon>Spermatophyta</taxon>
        <taxon>Magnoliopsida</taxon>
        <taxon>eudicotyledons</taxon>
        <taxon>Gunneridae</taxon>
        <taxon>Pentapetalae</taxon>
        <taxon>rosids</taxon>
        <taxon>fabids</taxon>
        <taxon>Rosales</taxon>
        <taxon>Rhamnaceae</taxon>
        <taxon>Paliureae</taxon>
        <taxon>Ziziphus</taxon>
    </lineage>
</organism>
<keyword evidence="4" id="KW-0808">Transferase</keyword>
<name>A0ABM4AAX0_ZIZJJ</name>
<evidence type="ECO:0000256" key="12">
    <source>
        <dbReference type="PROSITE-ProRule" id="PRU00175"/>
    </source>
</evidence>
<dbReference type="PANTHER" id="PTHR46905:SF7">
    <property type="entry name" value="RING-H2 FINGER PROTEIN ATL78"/>
    <property type="match status" value="1"/>
</dbReference>
<keyword evidence="6" id="KW-0479">Metal-binding</keyword>
<gene>
    <name evidence="16" type="primary">LOC132804013</name>
</gene>
<keyword evidence="12" id="KW-0863">Zinc-finger</keyword>
<evidence type="ECO:0000256" key="4">
    <source>
        <dbReference type="ARBA" id="ARBA00022679"/>
    </source>
</evidence>
<protein>
    <recommendedName>
        <fullName evidence="3">RING-type E3 ubiquitin transferase</fullName>
        <ecNumber evidence="3">2.3.2.27</ecNumber>
    </recommendedName>
</protein>
<evidence type="ECO:0000256" key="11">
    <source>
        <dbReference type="ARBA" id="ARBA00024209"/>
    </source>
</evidence>
<evidence type="ECO:0000256" key="3">
    <source>
        <dbReference type="ARBA" id="ARBA00012483"/>
    </source>
</evidence>
<dbReference type="InterPro" id="IPR044602">
    <property type="entry name" value="ATL10/ATL72-79-like"/>
</dbReference>
<evidence type="ECO:0000256" key="9">
    <source>
        <dbReference type="ARBA" id="ARBA00022989"/>
    </source>
</evidence>
<evidence type="ECO:0000256" key="5">
    <source>
        <dbReference type="ARBA" id="ARBA00022692"/>
    </source>
</evidence>
<reference evidence="16" key="1">
    <citation type="submission" date="2025-08" db="UniProtKB">
        <authorList>
            <consortium name="RefSeq"/>
        </authorList>
    </citation>
    <scope>IDENTIFICATION</scope>
    <source>
        <tissue evidence="16">Seedling</tissue>
    </source>
</reference>
<evidence type="ECO:0000313" key="16">
    <source>
        <dbReference type="RefSeq" id="XP_060673875.1"/>
    </source>
</evidence>
<evidence type="ECO:0000256" key="1">
    <source>
        <dbReference type="ARBA" id="ARBA00000900"/>
    </source>
</evidence>
<comment type="subcellular location">
    <subcellularLocation>
        <location evidence="2">Membrane</location>
        <topology evidence="2">Single-pass membrane protein</topology>
    </subcellularLocation>
</comment>
<evidence type="ECO:0000256" key="8">
    <source>
        <dbReference type="ARBA" id="ARBA00022833"/>
    </source>
</evidence>
<dbReference type="SUPFAM" id="SSF57850">
    <property type="entry name" value="RING/U-box"/>
    <property type="match status" value="1"/>
</dbReference>
<accession>A0ABM4AAX0</accession>
<dbReference type="Pfam" id="PF13639">
    <property type="entry name" value="zf-RING_2"/>
    <property type="match status" value="1"/>
</dbReference>
<evidence type="ECO:0000259" key="14">
    <source>
        <dbReference type="PROSITE" id="PS50089"/>
    </source>
</evidence>
<dbReference type="PANTHER" id="PTHR46905">
    <property type="entry name" value="RING-H2 FINGER PROTEIN ATL78"/>
    <property type="match status" value="1"/>
</dbReference>
<feature type="domain" description="RING-type" evidence="14">
    <location>
        <begin position="104"/>
        <end position="147"/>
    </location>
</feature>
<keyword evidence="10 13" id="KW-0472">Membrane</keyword>
<keyword evidence="8" id="KW-0862">Zinc</keyword>
<dbReference type="InterPro" id="IPR001841">
    <property type="entry name" value="Znf_RING"/>
</dbReference>
<dbReference type="RefSeq" id="XP_060673875.1">
    <property type="nucleotide sequence ID" value="XM_060817892.1"/>
</dbReference>
<evidence type="ECO:0000256" key="10">
    <source>
        <dbReference type="ARBA" id="ARBA00023136"/>
    </source>
</evidence>
<dbReference type="Gene3D" id="3.30.40.10">
    <property type="entry name" value="Zinc/RING finger domain, C3HC4 (zinc finger)"/>
    <property type="match status" value="1"/>
</dbReference>
<keyword evidence="15" id="KW-1185">Reference proteome</keyword>
<evidence type="ECO:0000313" key="15">
    <source>
        <dbReference type="Proteomes" id="UP001652623"/>
    </source>
</evidence>
<evidence type="ECO:0000256" key="13">
    <source>
        <dbReference type="SAM" id="Phobius"/>
    </source>
</evidence>
<keyword evidence="7" id="KW-0833">Ubl conjugation pathway</keyword>
<dbReference type="GeneID" id="132804013"/>
<evidence type="ECO:0000256" key="2">
    <source>
        <dbReference type="ARBA" id="ARBA00004167"/>
    </source>
</evidence>
<dbReference type="Proteomes" id="UP001652623">
    <property type="component" value="Chromosome 6"/>
</dbReference>
<feature type="transmembrane region" description="Helical" evidence="13">
    <location>
        <begin position="20"/>
        <end position="44"/>
    </location>
</feature>
<sequence>MSSYPDGVDFNPTNPTVKHSLVPIFVSAAFVIIVLLFLTVYFYCKSKHNNNNNPPPPNMELELQGIGTPVAAAAPVGVPPEVRKGIPWITYSEDFETPHGEKICALCQDDFEHGDQISIFPRCSHVLHAECMDKYLNHSETLCLYCRLAICIPTPPVEESVGTSTSAAAAAAAAATDEEDASINISVSIHP</sequence>
<evidence type="ECO:0000256" key="7">
    <source>
        <dbReference type="ARBA" id="ARBA00022786"/>
    </source>
</evidence>
<evidence type="ECO:0000256" key="6">
    <source>
        <dbReference type="ARBA" id="ARBA00022723"/>
    </source>
</evidence>
<keyword evidence="5 13" id="KW-0812">Transmembrane</keyword>
<proteinExistence type="inferred from homology"/>
<dbReference type="EC" id="2.3.2.27" evidence="3"/>
<comment type="similarity">
    <text evidence="11">Belongs to the RING-type zinc finger family. ATL subfamily.</text>
</comment>
<keyword evidence="9 13" id="KW-1133">Transmembrane helix</keyword>
<dbReference type="PROSITE" id="PS50089">
    <property type="entry name" value="ZF_RING_2"/>
    <property type="match status" value="1"/>
</dbReference>